<evidence type="ECO:0000313" key="2">
    <source>
        <dbReference type="EMBL" id="KKU20896.1"/>
    </source>
</evidence>
<keyword evidence="1" id="KW-0472">Membrane</keyword>
<gene>
    <name evidence="2" type="ORF">UX31_C0025G0018</name>
</gene>
<proteinExistence type="predicted"/>
<feature type="transmembrane region" description="Helical" evidence="1">
    <location>
        <begin position="12"/>
        <end position="32"/>
    </location>
</feature>
<keyword evidence="1" id="KW-0812">Transmembrane</keyword>
<accession>A0A0G1NK94</accession>
<evidence type="ECO:0000256" key="1">
    <source>
        <dbReference type="SAM" id="Phobius"/>
    </source>
</evidence>
<sequence>MKRLRKSGFTLVEFIVYVAVFTIAAGGLTLIVTDVLRIQGREAASTEVSQQLTFVLNTVHRLINDSRAVEAVYQTGNEGVSCSDAVDYCTMKLRLEGDSLDPTWVVASAEGVNIIQGDESEGDDSADNATDRRITTDKVVVDYMRFTKYEIEDGHPSARISLALNYNSTNPQFAVTRSVQSAIGRVTAAVFDDHLLPNAANTYDVGQTSSEWRVGQTSSEWRNGAFSGNVTIAGALDLTSIASGFLLPRVTTVQRDAISSPGAGSLVYNSTTGKYNFFNTVWNALNLWTASSTAAYYNDGNVGIGTDNPTYTLDVSGSGRFTSPVPVDAPVLDNDAATKAYVDASGGSGYTECYAYAVQANESCPSPFTTLWSTSGTSCVTTGPNGGNATVYGPGYAFRFFRYTKARLTFAVSKRDTSPCYWPPVCPRLNHWWPKIKDHKHTSGFKACF</sequence>
<dbReference type="AlphaFoldDB" id="A0A0G1NK94"/>
<name>A0A0G1NK94_9BACT</name>
<evidence type="ECO:0000313" key="3">
    <source>
        <dbReference type="Proteomes" id="UP000034107"/>
    </source>
</evidence>
<dbReference type="EMBL" id="LCLS01000025">
    <property type="protein sequence ID" value="KKU20896.1"/>
    <property type="molecule type" value="Genomic_DNA"/>
</dbReference>
<keyword evidence="1" id="KW-1133">Transmembrane helix</keyword>
<comment type="caution">
    <text evidence="2">The sequence shown here is derived from an EMBL/GenBank/DDBJ whole genome shotgun (WGS) entry which is preliminary data.</text>
</comment>
<dbReference type="Pfam" id="PF07963">
    <property type="entry name" value="N_methyl"/>
    <property type="match status" value="1"/>
</dbReference>
<dbReference type="Proteomes" id="UP000034107">
    <property type="component" value="Unassembled WGS sequence"/>
</dbReference>
<protein>
    <submittedName>
        <fullName evidence="2">Uncharacterized protein</fullName>
    </submittedName>
</protein>
<dbReference type="InterPro" id="IPR012902">
    <property type="entry name" value="N_methyl_site"/>
</dbReference>
<organism evidence="2 3">
    <name type="scientific">Candidatus Nomurabacteria bacterium GW2011_GWA1_46_11</name>
    <dbReference type="NCBI Taxonomy" id="1618732"/>
    <lineage>
        <taxon>Bacteria</taxon>
        <taxon>Candidatus Nomuraibacteriota</taxon>
    </lineage>
</organism>
<reference evidence="2 3" key="1">
    <citation type="journal article" date="2015" name="Nature">
        <title>rRNA introns, odd ribosomes, and small enigmatic genomes across a large radiation of phyla.</title>
        <authorList>
            <person name="Brown C.T."/>
            <person name="Hug L.A."/>
            <person name="Thomas B.C."/>
            <person name="Sharon I."/>
            <person name="Castelle C.J."/>
            <person name="Singh A."/>
            <person name="Wilkins M.J."/>
            <person name="Williams K.H."/>
            <person name="Banfield J.F."/>
        </authorList>
    </citation>
    <scope>NUCLEOTIDE SEQUENCE [LARGE SCALE GENOMIC DNA]</scope>
</reference>